<name>A0A1R4JAF9_9MICO</name>
<evidence type="ECO:0000256" key="1">
    <source>
        <dbReference type="ARBA" id="ARBA00006987"/>
    </source>
</evidence>
<protein>
    <submittedName>
        <fullName evidence="3">Tricarboxylate transport protein TctC</fullName>
    </submittedName>
</protein>
<dbReference type="Gene3D" id="3.40.190.10">
    <property type="entry name" value="Periplasmic binding protein-like II"/>
    <property type="match status" value="1"/>
</dbReference>
<dbReference type="PANTHER" id="PTHR42928:SF3">
    <property type="entry name" value="UPF0065 PROTEIN YFLP"/>
    <property type="match status" value="1"/>
</dbReference>
<proteinExistence type="inferred from homology"/>
<comment type="similarity">
    <text evidence="1">Belongs to the UPF0065 (bug) family.</text>
</comment>
<evidence type="ECO:0000313" key="3">
    <source>
        <dbReference type="EMBL" id="SJN28924.1"/>
    </source>
</evidence>
<evidence type="ECO:0000256" key="2">
    <source>
        <dbReference type="SAM" id="SignalP"/>
    </source>
</evidence>
<dbReference type="InterPro" id="IPR005064">
    <property type="entry name" value="BUG"/>
</dbReference>
<dbReference type="Gene3D" id="3.40.190.150">
    <property type="entry name" value="Bordetella uptake gene, domain 1"/>
    <property type="match status" value="1"/>
</dbReference>
<reference evidence="4" key="1">
    <citation type="submission" date="2017-02" db="EMBL/GenBank/DDBJ databases">
        <authorList>
            <person name="Dridi B."/>
        </authorList>
    </citation>
    <scope>NUCLEOTIDE SEQUENCE [LARGE SCALE GENOMIC DNA]</scope>
    <source>
        <strain evidence="4">EB411</strain>
    </source>
</reference>
<organism evidence="3 4">
    <name type="scientific">Mycetocola reblochoni REB411</name>
    <dbReference type="NCBI Taxonomy" id="1255698"/>
    <lineage>
        <taxon>Bacteria</taxon>
        <taxon>Bacillati</taxon>
        <taxon>Actinomycetota</taxon>
        <taxon>Actinomycetes</taxon>
        <taxon>Micrococcales</taxon>
        <taxon>Microbacteriaceae</taxon>
        <taxon>Mycetocola</taxon>
    </lineage>
</organism>
<dbReference type="PANTHER" id="PTHR42928">
    <property type="entry name" value="TRICARBOXYLATE-BINDING PROTEIN"/>
    <property type="match status" value="1"/>
</dbReference>
<dbReference type="EMBL" id="FUKR01000036">
    <property type="protein sequence ID" value="SJN28924.1"/>
    <property type="molecule type" value="Genomic_DNA"/>
</dbReference>
<accession>A0A1R4JAF9</accession>
<evidence type="ECO:0000313" key="4">
    <source>
        <dbReference type="Proteomes" id="UP000196778"/>
    </source>
</evidence>
<dbReference type="RefSeq" id="WP_087136831.1">
    <property type="nucleotide sequence ID" value="NZ_FUKR01000036.1"/>
</dbReference>
<dbReference type="AlphaFoldDB" id="A0A1R4JAF9"/>
<gene>
    <name evidence="3" type="ORF">FM119_06285</name>
</gene>
<dbReference type="InterPro" id="IPR042100">
    <property type="entry name" value="Bug_dom1"/>
</dbReference>
<sequence>MRRQLTATVVAIATIGLVGAAAVDAGSTAQGASARSTLTLMAPAAPGGGWDTFARESQQALRTNGITNSAQVVNVPGAGGTIGLSQLMQMTGRDDMIMVTGGVMMGAAELSKTPERVEDTTLLARLADDYNVLVVPADSPYDTLEEFVAAWREAPGSTALAGGSLGSIDHLLSGMLAEEAGIAPTEITYIAYPGGGEVLTALLSHTAVAGISGYTDFRDQLGAGTLKALGMSAAEPIDGVDVPTFAEEGLDVSMSNWRGYVAPPGIPDATRDELVQILTEMHDTEQWRDTLARNNWTDTFMTGDELDAFVAEESARVSAIVEELGL</sequence>
<keyword evidence="2" id="KW-0732">Signal</keyword>
<dbReference type="Proteomes" id="UP000196778">
    <property type="component" value="Unassembled WGS sequence"/>
</dbReference>
<dbReference type="PIRSF" id="PIRSF017082">
    <property type="entry name" value="YflP"/>
    <property type="match status" value="1"/>
</dbReference>
<dbReference type="CDD" id="cd07012">
    <property type="entry name" value="PBP2_Bug_TTT"/>
    <property type="match status" value="1"/>
</dbReference>
<dbReference type="Pfam" id="PF03401">
    <property type="entry name" value="TctC"/>
    <property type="match status" value="1"/>
</dbReference>
<keyword evidence="4" id="KW-1185">Reference proteome</keyword>
<feature type="signal peptide" evidence="2">
    <location>
        <begin position="1"/>
        <end position="20"/>
    </location>
</feature>
<feature type="chain" id="PRO_5038535270" evidence="2">
    <location>
        <begin position="21"/>
        <end position="326"/>
    </location>
</feature>
<dbReference type="OrthoDB" id="9780943at2"/>
<dbReference type="SUPFAM" id="SSF53850">
    <property type="entry name" value="Periplasmic binding protein-like II"/>
    <property type="match status" value="1"/>
</dbReference>